<dbReference type="GeneID" id="61365117"/>
<sequence>MSPKEGAMMTSANVAQVNGVGIEYVEQGDGLPLVFVHGYISDHRVWDYQRHIFSAHNRFIAPSQRYFGTRPWPDSGKGFSPSTHVEDLAALIRKLDVAPAHVVGWSYGAALALALAVRHPDCVRSVFAYEPGVTTFVENPLDARIVTEDRNDMVSAALALKNRGDTASAICAVFDHANGSTGLFDALPNTLRSIFLDNARTVPLMFGEAEPLSISRADLARINVPVVMARGKLSRPLYRIATDTAHGCIPTSRLVVIPNAMHAAPILMPTRFNQVLLDHLAALGIA</sequence>
<keyword evidence="1 3" id="KW-0378">Hydrolase</keyword>
<dbReference type="AlphaFoldDB" id="F6G955"/>
<dbReference type="Gene3D" id="3.40.50.1820">
    <property type="entry name" value="alpha/beta hydrolase"/>
    <property type="match status" value="1"/>
</dbReference>
<dbReference type="InterPro" id="IPR050266">
    <property type="entry name" value="AB_hydrolase_sf"/>
</dbReference>
<dbReference type="HOGENOM" id="CLU_020336_50_2_4"/>
<dbReference type="SUPFAM" id="SSF53474">
    <property type="entry name" value="alpha/beta-Hydrolases"/>
    <property type="match status" value="1"/>
</dbReference>
<dbReference type="GO" id="GO:0016787">
    <property type="term" value="F:hydrolase activity"/>
    <property type="evidence" value="ECO:0007669"/>
    <property type="project" value="UniProtKB-KW"/>
</dbReference>
<name>F6G955_RALS8</name>
<feature type="domain" description="AB hydrolase-1" evidence="2">
    <location>
        <begin position="33"/>
        <end position="274"/>
    </location>
</feature>
<dbReference type="Proteomes" id="UP000007953">
    <property type="component" value="Plasmid megaplasmid"/>
</dbReference>
<reference evidence="3 4" key="1">
    <citation type="journal article" date="2011" name="J. Bacteriol.">
        <title>Complete genome sequence of the plant pathogen Ralstonia solanacearum strain Po82.</title>
        <authorList>
            <person name="Xu J."/>
            <person name="Zheng H.J."/>
            <person name="Liu L."/>
            <person name="Pan Z.C."/>
            <person name="Prior P."/>
            <person name="Tang B."/>
            <person name="Xu J.S."/>
            <person name="Zhang H."/>
            <person name="Tian Q."/>
            <person name="Zhang L.Q."/>
            <person name="Feng J."/>
        </authorList>
    </citation>
    <scope>NUCLEOTIDE SEQUENCE [LARGE SCALE GENOMIC DNA]</scope>
    <source>
        <strain evidence="4">Po82</strain>
    </source>
</reference>
<dbReference type="EMBL" id="CP002820">
    <property type="protein sequence ID" value="AEG71572.1"/>
    <property type="molecule type" value="Genomic_DNA"/>
</dbReference>
<dbReference type="GO" id="GO:0016020">
    <property type="term" value="C:membrane"/>
    <property type="evidence" value="ECO:0007669"/>
    <property type="project" value="TreeGrafter"/>
</dbReference>
<accession>F6G955</accession>
<geneLocation type="plasmid" evidence="4"/>
<dbReference type="KEGG" id="rsn:RSPO_m00934"/>
<evidence type="ECO:0000313" key="3">
    <source>
        <dbReference type="EMBL" id="AEG71572.1"/>
    </source>
</evidence>
<organism evidence="3 4">
    <name type="scientific">Ralstonia solanacearum (strain Po82)</name>
    <dbReference type="NCBI Taxonomy" id="1031711"/>
    <lineage>
        <taxon>Bacteria</taxon>
        <taxon>Pseudomonadati</taxon>
        <taxon>Pseudomonadota</taxon>
        <taxon>Betaproteobacteria</taxon>
        <taxon>Burkholderiales</taxon>
        <taxon>Burkholderiaceae</taxon>
        <taxon>Ralstonia</taxon>
        <taxon>Ralstonia solanacearum species complex</taxon>
    </lineage>
</organism>
<dbReference type="RefSeq" id="WP_014619182.1">
    <property type="nucleotide sequence ID" value="NC_017575.1"/>
</dbReference>
<evidence type="ECO:0000256" key="1">
    <source>
        <dbReference type="ARBA" id="ARBA00022801"/>
    </source>
</evidence>
<dbReference type="PANTHER" id="PTHR43798">
    <property type="entry name" value="MONOACYLGLYCEROL LIPASE"/>
    <property type="match status" value="1"/>
</dbReference>
<dbReference type="Pfam" id="PF12697">
    <property type="entry name" value="Abhydrolase_6"/>
    <property type="match status" value="1"/>
</dbReference>
<evidence type="ECO:0000313" key="4">
    <source>
        <dbReference type="Proteomes" id="UP000007953"/>
    </source>
</evidence>
<gene>
    <name evidence="3" type="ordered locus">RSPO_m00934</name>
</gene>
<keyword evidence="3" id="KW-0614">Plasmid</keyword>
<protein>
    <submittedName>
        <fullName evidence="3">B-ketoadipate enol-lactone hydrolase protein</fullName>
    </submittedName>
</protein>
<dbReference type="InterPro" id="IPR029058">
    <property type="entry name" value="AB_hydrolase_fold"/>
</dbReference>
<evidence type="ECO:0000259" key="2">
    <source>
        <dbReference type="Pfam" id="PF12697"/>
    </source>
</evidence>
<proteinExistence type="predicted"/>
<dbReference type="PANTHER" id="PTHR43798:SF31">
    <property type="entry name" value="AB HYDROLASE SUPERFAMILY PROTEIN YCLE"/>
    <property type="match status" value="1"/>
</dbReference>
<dbReference type="InterPro" id="IPR000073">
    <property type="entry name" value="AB_hydrolase_1"/>
</dbReference>